<name>A0A9N9SPX4_DIABA</name>
<feature type="transmembrane region" description="Helical" evidence="10">
    <location>
        <begin position="39"/>
        <end position="61"/>
    </location>
</feature>
<feature type="transmembrane region" description="Helical" evidence="10">
    <location>
        <begin position="280"/>
        <end position="300"/>
    </location>
</feature>
<dbReference type="Pfam" id="PF02949">
    <property type="entry name" value="7tm_6"/>
    <property type="match status" value="1"/>
</dbReference>
<evidence type="ECO:0000256" key="11">
    <source>
        <dbReference type="SAM" id="MobiDB-lite"/>
    </source>
</evidence>
<evidence type="ECO:0000256" key="1">
    <source>
        <dbReference type="ARBA" id="ARBA00004651"/>
    </source>
</evidence>
<keyword evidence="5 10" id="KW-0552">Olfaction</keyword>
<dbReference type="AlphaFoldDB" id="A0A9N9SPX4"/>
<dbReference type="PANTHER" id="PTHR21137:SF35">
    <property type="entry name" value="ODORANT RECEPTOR 19A-RELATED"/>
    <property type="match status" value="1"/>
</dbReference>
<dbReference type="GO" id="GO:0005886">
    <property type="term" value="C:plasma membrane"/>
    <property type="evidence" value="ECO:0007669"/>
    <property type="project" value="UniProtKB-SubCell"/>
</dbReference>
<evidence type="ECO:0000256" key="3">
    <source>
        <dbReference type="ARBA" id="ARBA00022606"/>
    </source>
</evidence>
<dbReference type="PANTHER" id="PTHR21137">
    <property type="entry name" value="ODORANT RECEPTOR"/>
    <property type="match status" value="1"/>
</dbReference>
<evidence type="ECO:0000313" key="12">
    <source>
        <dbReference type="EMBL" id="CAG9827101.1"/>
    </source>
</evidence>
<dbReference type="GO" id="GO:0005549">
    <property type="term" value="F:odorant binding"/>
    <property type="evidence" value="ECO:0007669"/>
    <property type="project" value="InterPro"/>
</dbReference>
<evidence type="ECO:0000256" key="6">
    <source>
        <dbReference type="ARBA" id="ARBA00022989"/>
    </source>
</evidence>
<dbReference type="GO" id="GO:0007165">
    <property type="term" value="P:signal transduction"/>
    <property type="evidence" value="ECO:0007669"/>
    <property type="project" value="UniProtKB-KW"/>
</dbReference>
<keyword evidence="7 10" id="KW-0472">Membrane</keyword>
<reference evidence="12" key="1">
    <citation type="submission" date="2022-01" db="EMBL/GenBank/DDBJ databases">
        <authorList>
            <person name="King R."/>
        </authorList>
    </citation>
    <scope>NUCLEOTIDE SEQUENCE</scope>
</reference>
<keyword evidence="4 10" id="KW-0812">Transmembrane</keyword>
<evidence type="ECO:0000256" key="5">
    <source>
        <dbReference type="ARBA" id="ARBA00022725"/>
    </source>
</evidence>
<feature type="transmembrane region" description="Helical" evidence="10">
    <location>
        <begin position="252"/>
        <end position="273"/>
    </location>
</feature>
<dbReference type="OrthoDB" id="8196465at2759"/>
<evidence type="ECO:0000256" key="7">
    <source>
        <dbReference type="ARBA" id="ARBA00023136"/>
    </source>
</evidence>
<evidence type="ECO:0000256" key="4">
    <source>
        <dbReference type="ARBA" id="ARBA00022692"/>
    </source>
</evidence>
<keyword evidence="8 10" id="KW-0675">Receptor</keyword>
<keyword evidence="2" id="KW-1003">Cell membrane</keyword>
<keyword evidence="9 10" id="KW-0807">Transducer</keyword>
<evidence type="ECO:0000256" key="9">
    <source>
        <dbReference type="ARBA" id="ARBA00023224"/>
    </source>
</evidence>
<feature type="region of interest" description="Disordered" evidence="11">
    <location>
        <begin position="424"/>
        <end position="449"/>
    </location>
</feature>
<feature type="transmembrane region" description="Helical" evidence="10">
    <location>
        <begin position="128"/>
        <end position="154"/>
    </location>
</feature>
<comment type="similarity">
    <text evidence="10">Belongs to the insect chemoreceptor superfamily. Heteromeric odorant receptor channel (TC 1.A.69) family.</text>
</comment>
<dbReference type="Proteomes" id="UP001153709">
    <property type="component" value="Chromosome 1"/>
</dbReference>
<keyword evidence="6 10" id="KW-1133">Transmembrane helix</keyword>
<proteinExistence type="inferred from homology"/>
<comment type="subcellular location">
    <subcellularLocation>
        <location evidence="1 10">Cell membrane</location>
        <topology evidence="1 10">Multi-pass membrane protein</topology>
    </subcellularLocation>
</comment>
<evidence type="ECO:0000313" key="13">
    <source>
        <dbReference type="Proteomes" id="UP001153709"/>
    </source>
</evidence>
<organism evidence="12 13">
    <name type="scientific">Diabrotica balteata</name>
    <name type="common">Banded cucumber beetle</name>
    <dbReference type="NCBI Taxonomy" id="107213"/>
    <lineage>
        <taxon>Eukaryota</taxon>
        <taxon>Metazoa</taxon>
        <taxon>Ecdysozoa</taxon>
        <taxon>Arthropoda</taxon>
        <taxon>Hexapoda</taxon>
        <taxon>Insecta</taxon>
        <taxon>Pterygota</taxon>
        <taxon>Neoptera</taxon>
        <taxon>Endopterygota</taxon>
        <taxon>Coleoptera</taxon>
        <taxon>Polyphaga</taxon>
        <taxon>Cucujiformia</taxon>
        <taxon>Chrysomeloidea</taxon>
        <taxon>Chrysomelidae</taxon>
        <taxon>Galerucinae</taxon>
        <taxon>Diabroticina</taxon>
        <taxon>Diabroticites</taxon>
        <taxon>Diabrotica</taxon>
    </lineage>
</organism>
<accession>A0A9N9SPX4</accession>
<dbReference type="InterPro" id="IPR004117">
    <property type="entry name" value="7tm6_olfct_rcpt"/>
</dbReference>
<keyword evidence="13" id="KW-1185">Reference proteome</keyword>
<dbReference type="EMBL" id="OU898276">
    <property type="protein sequence ID" value="CAG9827101.1"/>
    <property type="molecule type" value="Genomic_DNA"/>
</dbReference>
<keyword evidence="3 10" id="KW-0716">Sensory transduction</keyword>
<protein>
    <recommendedName>
        <fullName evidence="10">Odorant receptor</fullName>
    </recommendedName>
</protein>
<sequence length="449" mass="51993">MATKNVLLDFKKFYLRDMRLLNNLGVYVPVEKSKYPKLFAFYCFMVFFFFMGLLNGAQYLYTFINAQSIRDFAGTGYVANICSMANVKSYYIFTQRKQVIKIFNDLNCQRFQPTTEKAKKLAQKGLDFYYKANVFLTAISVVACTFSVTTPIFYPKNGGLPFATWYPFNVSTTPIHQMVYLHQTISVYYDTLINVSGDLLVAGLSTFIGVQCDLLCYELVEGRSDSLVDYIKYHQEIVRLAQKSEQIFSRIYFFQFFATTTGLCMTLFLITLVEPNTVEFLFLVIYLAAIFNLLLIPTLFSSELRRKSENIPMAAYSYPWVDAPKSLKRDLIFFIHRTQTPIQFQVLGFFNLSLEVFLKMVRNYKRKTNRADINAGDIKKAVWDEIKNKTAIRNAALTFNISNTTLYRHVKKLRSQTQHFQIDDSANESLSEGDSPHMPKYVQKRTECT</sequence>
<evidence type="ECO:0000256" key="2">
    <source>
        <dbReference type="ARBA" id="ARBA00022475"/>
    </source>
</evidence>
<evidence type="ECO:0000256" key="10">
    <source>
        <dbReference type="RuleBase" id="RU351113"/>
    </source>
</evidence>
<comment type="caution">
    <text evidence="10">Lacks conserved residue(s) required for the propagation of feature annotation.</text>
</comment>
<dbReference type="GO" id="GO:0004984">
    <property type="term" value="F:olfactory receptor activity"/>
    <property type="evidence" value="ECO:0007669"/>
    <property type="project" value="InterPro"/>
</dbReference>
<evidence type="ECO:0000256" key="8">
    <source>
        <dbReference type="ARBA" id="ARBA00023170"/>
    </source>
</evidence>
<gene>
    <name evidence="12" type="ORF">DIABBA_LOCUS1138</name>
</gene>